<evidence type="ECO:0000259" key="10">
    <source>
        <dbReference type="PROSITE" id="PS50878"/>
    </source>
</evidence>
<dbReference type="InterPro" id="IPR056924">
    <property type="entry name" value="SH3_Tf2-1"/>
</dbReference>
<evidence type="ECO:0000313" key="11">
    <source>
        <dbReference type="EMBL" id="GBG80073.1"/>
    </source>
</evidence>
<keyword evidence="8" id="KW-0175">Coiled coil</keyword>
<evidence type="ECO:0000256" key="7">
    <source>
        <dbReference type="ARBA" id="ARBA00022918"/>
    </source>
</evidence>
<dbReference type="Gene3D" id="2.40.70.10">
    <property type="entry name" value="Acid Proteases"/>
    <property type="match status" value="1"/>
</dbReference>
<dbReference type="GO" id="GO:0003964">
    <property type="term" value="F:RNA-directed DNA polymerase activity"/>
    <property type="evidence" value="ECO:0007669"/>
    <property type="project" value="UniProtKB-KW"/>
</dbReference>
<dbReference type="GO" id="GO:0008233">
    <property type="term" value="F:peptidase activity"/>
    <property type="evidence" value="ECO:0007669"/>
    <property type="project" value="UniProtKB-KW"/>
</dbReference>
<protein>
    <recommendedName>
        <fullName evidence="10">Reverse transcriptase domain-containing protein</fullName>
    </recommendedName>
</protein>
<evidence type="ECO:0000256" key="8">
    <source>
        <dbReference type="SAM" id="Coils"/>
    </source>
</evidence>
<dbReference type="GO" id="GO:0006508">
    <property type="term" value="P:proteolysis"/>
    <property type="evidence" value="ECO:0007669"/>
    <property type="project" value="UniProtKB-KW"/>
</dbReference>
<dbReference type="InterPro" id="IPR021109">
    <property type="entry name" value="Peptidase_aspartic_dom_sf"/>
</dbReference>
<evidence type="ECO:0000256" key="4">
    <source>
        <dbReference type="ARBA" id="ARBA00022722"/>
    </source>
</evidence>
<dbReference type="SUPFAM" id="SSF54160">
    <property type="entry name" value="Chromo domain-like"/>
    <property type="match status" value="1"/>
</dbReference>
<dbReference type="InterPro" id="IPR016197">
    <property type="entry name" value="Chromo-like_dom_sf"/>
</dbReference>
<evidence type="ECO:0000313" key="12">
    <source>
        <dbReference type="Proteomes" id="UP000265515"/>
    </source>
</evidence>
<dbReference type="InterPro" id="IPR043128">
    <property type="entry name" value="Rev_trsase/Diguanyl_cyclase"/>
</dbReference>
<dbReference type="EMBL" id="BFEA01000336">
    <property type="protein sequence ID" value="GBG80073.1"/>
    <property type="molecule type" value="Genomic_DNA"/>
</dbReference>
<keyword evidence="3" id="KW-0548">Nucleotidyltransferase</keyword>
<dbReference type="PANTHER" id="PTHR24559:SF444">
    <property type="entry name" value="REVERSE TRANSCRIPTASE DOMAIN-CONTAINING PROTEIN"/>
    <property type="match status" value="1"/>
</dbReference>
<dbReference type="AlphaFoldDB" id="A0A388LCZ4"/>
<evidence type="ECO:0000256" key="1">
    <source>
        <dbReference type="ARBA" id="ARBA00022670"/>
    </source>
</evidence>
<evidence type="ECO:0000256" key="2">
    <source>
        <dbReference type="ARBA" id="ARBA00022679"/>
    </source>
</evidence>
<dbReference type="Gramene" id="GBG80073">
    <property type="protein sequence ID" value="GBG80073"/>
    <property type="gene ID" value="CBR_g30440"/>
</dbReference>
<keyword evidence="7" id="KW-0695">RNA-directed DNA polymerase</keyword>
<keyword evidence="2" id="KW-0808">Transferase</keyword>
<dbReference type="SUPFAM" id="SSF56672">
    <property type="entry name" value="DNA/RNA polymerases"/>
    <property type="match status" value="1"/>
</dbReference>
<reference evidence="11 12" key="1">
    <citation type="journal article" date="2018" name="Cell">
        <title>The Chara Genome: Secondary Complexity and Implications for Plant Terrestrialization.</title>
        <authorList>
            <person name="Nishiyama T."/>
            <person name="Sakayama H."/>
            <person name="Vries J.D."/>
            <person name="Buschmann H."/>
            <person name="Saint-Marcoux D."/>
            <person name="Ullrich K.K."/>
            <person name="Haas F.B."/>
            <person name="Vanderstraeten L."/>
            <person name="Becker D."/>
            <person name="Lang D."/>
            <person name="Vosolsobe S."/>
            <person name="Rombauts S."/>
            <person name="Wilhelmsson P.K.I."/>
            <person name="Janitza P."/>
            <person name="Kern R."/>
            <person name="Heyl A."/>
            <person name="Rumpler F."/>
            <person name="Villalobos L.I.A.C."/>
            <person name="Clay J.M."/>
            <person name="Skokan R."/>
            <person name="Toyoda A."/>
            <person name="Suzuki Y."/>
            <person name="Kagoshima H."/>
            <person name="Schijlen E."/>
            <person name="Tajeshwar N."/>
            <person name="Catarino B."/>
            <person name="Hetherington A.J."/>
            <person name="Saltykova A."/>
            <person name="Bonnot C."/>
            <person name="Breuninger H."/>
            <person name="Symeonidi A."/>
            <person name="Radhakrishnan G.V."/>
            <person name="Van Nieuwerburgh F."/>
            <person name="Deforce D."/>
            <person name="Chang C."/>
            <person name="Karol K.G."/>
            <person name="Hedrich R."/>
            <person name="Ulvskov P."/>
            <person name="Glockner G."/>
            <person name="Delwiche C.F."/>
            <person name="Petrasek J."/>
            <person name="Van de Peer Y."/>
            <person name="Friml J."/>
            <person name="Beilby M."/>
            <person name="Dolan L."/>
            <person name="Kohara Y."/>
            <person name="Sugano S."/>
            <person name="Fujiyama A."/>
            <person name="Delaux P.-M."/>
            <person name="Quint M."/>
            <person name="TheiBen G."/>
            <person name="Hagemann M."/>
            <person name="Harholt J."/>
            <person name="Dunand C."/>
            <person name="Zachgo S."/>
            <person name="Langdale J."/>
            <person name="Maumus F."/>
            <person name="Straeten D.V.D."/>
            <person name="Gould S.B."/>
            <person name="Rensing S.A."/>
        </authorList>
    </citation>
    <scope>NUCLEOTIDE SEQUENCE [LARGE SCALE GENOMIC DNA]</scope>
    <source>
        <strain evidence="11 12">S276</strain>
    </source>
</reference>
<comment type="caution">
    <text evidence="11">The sequence shown here is derived from an EMBL/GenBank/DDBJ whole genome shotgun (WGS) entry which is preliminary data.</text>
</comment>
<organism evidence="11 12">
    <name type="scientific">Chara braunii</name>
    <name type="common">Braun's stonewort</name>
    <dbReference type="NCBI Taxonomy" id="69332"/>
    <lineage>
        <taxon>Eukaryota</taxon>
        <taxon>Viridiplantae</taxon>
        <taxon>Streptophyta</taxon>
        <taxon>Charophyceae</taxon>
        <taxon>Charales</taxon>
        <taxon>Characeae</taxon>
        <taxon>Chara</taxon>
    </lineage>
</organism>
<keyword evidence="12" id="KW-1185">Reference proteome</keyword>
<feature type="compositionally biased region" description="Low complexity" evidence="9">
    <location>
        <begin position="96"/>
        <end position="113"/>
    </location>
</feature>
<keyword evidence="6" id="KW-0378">Hydrolase</keyword>
<dbReference type="Gene3D" id="3.10.10.10">
    <property type="entry name" value="HIV Type 1 Reverse Transcriptase, subunit A, domain 1"/>
    <property type="match status" value="1"/>
</dbReference>
<accession>A0A388LCZ4</accession>
<dbReference type="Pfam" id="PF24626">
    <property type="entry name" value="SH3_Tf2-1"/>
    <property type="match status" value="1"/>
</dbReference>
<dbReference type="FunFam" id="3.10.10.10:FF:000007">
    <property type="entry name" value="Retrovirus-related Pol polyprotein from transposon 17.6-like Protein"/>
    <property type="match status" value="1"/>
</dbReference>
<evidence type="ECO:0000256" key="6">
    <source>
        <dbReference type="ARBA" id="ARBA00022801"/>
    </source>
</evidence>
<keyword evidence="5" id="KW-0255">Endonuclease</keyword>
<keyword evidence="1" id="KW-0645">Protease</keyword>
<dbReference type="Gene3D" id="3.30.70.270">
    <property type="match status" value="1"/>
</dbReference>
<sequence length="1013" mass="114791">MSGSVVDEEIVDDGRLTRARSSRIPYVFRTLDEGEERRLRAERRARAFAASREAANLAATEQAAAAARAAAMTSSAASSAATSVAFSSGPQFGMPTRSTGTSSLSGSRQSTSQMEGSQYSPLTPREREMRELQQVKRIRAQLEKDLKEATDREKEIKNRTARLETLETNKAKFEGLDDSGMNEPMKVLRDNMLSLHARLDSRMDFMQNTLDQILDILSKLGFRPPAQSPLPLTAMSGPFPVQAGSQPSGRGNLFPGFKLGKHVRPVEVLAASTQDEVGMIPSLLHDKAQANDPLVAPQTQLDQTMLCTLDVSEALEDLESEWSNKDPRESWVALRKGPRGEHFVVEVDVEGRKWGAFIDIGSTRNYISRDCLERLHLKDRVRHLSRPVASTLANKERMIVTDYIKDVVCTFSYGGGVLNHKISFLVSDDLPFDMLLGMYNLEVAKPQFDWDKKVLKHKLPEGRTVTLTKFKASSIIDTYGCLCASAFYNYYKQNEEEGMYLVYVSEKGEVVKTPPEIERVVAKFPDLFEEPTGVVEREVVHAIEIIPGSKTPKGRIYRMAPVELDELRRQLKELTEKGWIRPSASPYGSPVLFVPKKGGTLRMRIDYRGLNAITVKNAEPLPRIDDLLDRVQGCKYYTKIDLKYEYHQIAIRPEDQHKTTFQTRYGLYEFVVMPFGLCNAPGTFQHAMNPIFHDHLDTFVVVNLDDILIFSKSAEEHAQHVETVLQLLRQHKYKVNLEKCAFGRTTILYLGHVVSEEGIRPEDAKWLVFETGHNLRQSLSSTDVSPNQLHFGWKPRSALDFLLPENRPAATLGTLEYGVQYEKLLQEAVEHMKKAQHTMIASENQHRRQSTFQVGERVWVKVSELGQEFGISRKLMPQYFGPWEVLDVVGDELDGPTYVIRVPGHLRTHPVFHASKLAPSAETDQFPSKRSMLPPTMDGQVDIDDIVDHRDMPVPKPLGRGRPPKPKREYRIRFRHHTDPKEDRWFTREELMEIAPQVVVDYERKLKGKAPAK</sequence>
<feature type="domain" description="Reverse transcriptase" evidence="10">
    <location>
        <begin position="575"/>
        <end position="754"/>
    </location>
</feature>
<dbReference type="InterPro" id="IPR043502">
    <property type="entry name" value="DNA/RNA_pol_sf"/>
</dbReference>
<dbReference type="Proteomes" id="UP000265515">
    <property type="component" value="Unassembled WGS sequence"/>
</dbReference>
<dbReference type="CDD" id="cd01647">
    <property type="entry name" value="RT_LTR"/>
    <property type="match status" value="1"/>
</dbReference>
<proteinExistence type="predicted"/>
<name>A0A388LCZ4_CHABU</name>
<evidence type="ECO:0000256" key="5">
    <source>
        <dbReference type="ARBA" id="ARBA00022759"/>
    </source>
</evidence>
<feature type="region of interest" description="Disordered" evidence="9">
    <location>
        <begin position="920"/>
        <end position="940"/>
    </location>
</feature>
<dbReference type="GO" id="GO:0004519">
    <property type="term" value="F:endonuclease activity"/>
    <property type="evidence" value="ECO:0007669"/>
    <property type="project" value="UniProtKB-KW"/>
</dbReference>
<evidence type="ECO:0000256" key="3">
    <source>
        <dbReference type="ARBA" id="ARBA00022695"/>
    </source>
</evidence>
<dbReference type="SUPFAM" id="SSF50630">
    <property type="entry name" value="Acid proteases"/>
    <property type="match status" value="1"/>
</dbReference>
<dbReference type="InterPro" id="IPR000477">
    <property type="entry name" value="RT_dom"/>
</dbReference>
<dbReference type="PANTHER" id="PTHR24559">
    <property type="entry name" value="TRANSPOSON TY3-I GAG-POL POLYPROTEIN"/>
    <property type="match status" value="1"/>
</dbReference>
<evidence type="ECO:0000256" key="9">
    <source>
        <dbReference type="SAM" id="MobiDB-lite"/>
    </source>
</evidence>
<dbReference type="Pfam" id="PF00078">
    <property type="entry name" value="RVT_1"/>
    <property type="match status" value="1"/>
</dbReference>
<gene>
    <name evidence="11" type="ORF">CBR_g30440</name>
</gene>
<dbReference type="CDD" id="cd00303">
    <property type="entry name" value="retropepsin_like"/>
    <property type="match status" value="1"/>
</dbReference>
<keyword evidence="4" id="KW-0540">Nuclease</keyword>
<dbReference type="InterPro" id="IPR053134">
    <property type="entry name" value="RNA-dir_DNA_polymerase"/>
</dbReference>
<feature type="region of interest" description="Disordered" evidence="9">
    <location>
        <begin position="88"/>
        <end position="124"/>
    </location>
</feature>
<feature type="coiled-coil region" evidence="8">
    <location>
        <begin position="125"/>
        <end position="166"/>
    </location>
</feature>
<dbReference type="PROSITE" id="PS50878">
    <property type="entry name" value="RT_POL"/>
    <property type="match status" value="1"/>
</dbReference>